<dbReference type="PIRSF" id="PIRSF029171">
    <property type="entry name" value="Esterase_LipA"/>
    <property type="match status" value="1"/>
</dbReference>
<keyword evidence="2" id="KW-0472">Membrane</keyword>
<protein>
    <submittedName>
        <fullName evidence="3">Pimeloyl-ACP methyl ester carboxylesterase</fullName>
    </submittedName>
</protein>
<dbReference type="AlphaFoldDB" id="A0A7W4YEU4"/>
<feature type="transmembrane region" description="Helical" evidence="2">
    <location>
        <begin position="43"/>
        <end position="64"/>
    </location>
</feature>
<evidence type="ECO:0000313" key="3">
    <source>
        <dbReference type="EMBL" id="MBB2956210.1"/>
    </source>
</evidence>
<comment type="caution">
    <text evidence="3">The sequence shown here is derived from an EMBL/GenBank/DDBJ whole genome shotgun (WGS) entry which is preliminary data.</text>
</comment>
<keyword evidence="2" id="KW-1133">Transmembrane helix</keyword>
<dbReference type="PANTHER" id="PTHR34853:SF1">
    <property type="entry name" value="LIPASE 5"/>
    <property type="match status" value="1"/>
</dbReference>
<dbReference type="SUPFAM" id="SSF53474">
    <property type="entry name" value="alpha/beta-Hydrolases"/>
    <property type="match status" value="1"/>
</dbReference>
<dbReference type="InterPro" id="IPR029058">
    <property type="entry name" value="AB_hydrolase_fold"/>
</dbReference>
<gene>
    <name evidence="3" type="ORF">FHX72_000322</name>
</gene>
<reference evidence="3 4" key="1">
    <citation type="submission" date="2020-08" db="EMBL/GenBank/DDBJ databases">
        <title>Sequencing the genomes of 1000 actinobacteria strains.</title>
        <authorList>
            <person name="Klenk H.-P."/>
        </authorList>
    </citation>
    <scope>NUCLEOTIDE SEQUENCE [LARGE SCALE GENOMIC DNA]</scope>
    <source>
        <strain evidence="3 4">DSM 20419</strain>
    </source>
</reference>
<dbReference type="GO" id="GO:0016042">
    <property type="term" value="P:lipid catabolic process"/>
    <property type="evidence" value="ECO:0007669"/>
    <property type="project" value="InterPro"/>
</dbReference>
<dbReference type="RefSeq" id="WP_338110000.1">
    <property type="nucleotide sequence ID" value="NZ_JACHWJ010000001.1"/>
</dbReference>
<proteinExistence type="predicted"/>
<keyword evidence="2" id="KW-0812">Transmembrane</keyword>
<feature type="compositionally biased region" description="Pro residues" evidence="1">
    <location>
        <begin position="1"/>
        <end position="11"/>
    </location>
</feature>
<accession>A0A7W4YEU4</accession>
<evidence type="ECO:0000256" key="2">
    <source>
        <dbReference type="SAM" id="Phobius"/>
    </source>
</evidence>
<feature type="region of interest" description="Disordered" evidence="1">
    <location>
        <begin position="1"/>
        <end position="36"/>
    </location>
</feature>
<dbReference type="GO" id="GO:0004806">
    <property type="term" value="F:triacylglycerol lipase activity"/>
    <property type="evidence" value="ECO:0007669"/>
    <property type="project" value="InterPro"/>
</dbReference>
<sequence>MAEPTPDPPQDSAPHDSPLQTSPFGAPRGAAGSAPRARSTRRVAAFILTGALAVVAIIVGAEVLRVSGDTIEQGDLAAFYEQPGGEVPSTPGTLVRSEQLLGTPVGSQAWRIMYSSTDLDGTPVLVTGVVVVPDGEAPAGGRTVLAWGHPTTGTDPSCAPSRAFDPFIGIEGMRLMLDRGYTVVATDYLGMGIETADGKQAGLDSYLVGDTAARSVLDSVRAAQQLEAAQAGDDVVLWGHSQGGRAVLFAAQEASSYAPELKIAAVAAAAPAADLTKLMGSHLDDISGVTIGSYAFAAFAKVYADVPGVELPSILTPAAIEKTPEMNSLCLLSSLTELHEIGQPLVGNFTLHDPTAVEPWATLLSDNSAGAKPFDAPLFVAQGSADELVLPADTAAFVSHEESIGVDVHAVTVAGASHGTIAYEALPELERWLEQHVPINGGS</sequence>
<dbReference type="InterPro" id="IPR005152">
    <property type="entry name" value="Lipase_secreted"/>
</dbReference>
<dbReference type="EMBL" id="JACHWJ010000001">
    <property type="protein sequence ID" value="MBB2956210.1"/>
    <property type="molecule type" value="Genomic_DNA"/>
</dbReference>
<name>A0A7W4YEU4_9MICO</name>
<evidence type="ECO:0000313" key="4">
    <source>
        <dbReference type="Proteomes" id="UP000545286"/>
    </source>
</evidence>
<keyword evidence="4" id="KW-1185">Reference proteome</keyword>
<feature type="compositionally biased region" description="Low complexity" evidence="1">
    <location>
        <begin position="22"/>
        <end position="36"/>
    </location>
</feature>
<organism evidence="3 4">
    <name type="scientific">Pseudoclavibacter helvolus</name>
    <dbReference type="NCBI Taxonomy" id="255205"/>
    <lineage>
        <taxon>Bacteria</taxon>
        <taxon>Bacillati</taxon>
        <taxon>Actinomycetota</taxon>
        <taxon>Actinomycetes</taxon>
        <taxon>Micrococcales</taxon>
        <taxon>Microbacteriaceae</taxon>
        <taxon>Pseudoclavibacter</taxon>
    </lineage>
</organism>
<dbReference type="Gene3D" id="3.40.50.1820">
    <property type="entry name" value="alpha/beta hydrolase"/>
    <property type="match status" value="2"/>
</dbReference>
<dbReference type="Pfam" id="PF03583">
    <property type="entry name" value="LIP"/>
    <property type="match status" value="1"/>
</dbReference>
<dbReference type="Proteomes" id="UP000545286">
    <property type="component" value="Unassembled WGS sequence"/>
</dbReference>
<evidence type="ECO:0000256" key="1">
    <source>
        <dbReference type="SAM" id="MobiDB-lite"/>
    </source>
</evidence>
<dbReference type="PANTHER" id="PTHR34853">
    <property type="match status" value="1"/>
</dbReference>